<dbReference type="AlphaFoldDB" id="A0A1X7V3Y5"/>
<keyword evidence="1" id="KW-0472">Membrane</keyword>
<keyword evidence="1" id="KW-0812">Transmembrane</keyword>
<accession>A0A1X7V3Y5</accession>
<organism evidence="2">
    <name type="scientific">Amphimedon queenslandica</name>
    <name type="common">Sponge</name>
    <dbReference type="NCBI Taxonomy" id="400682"/>
    <lineage>
        <taxon>Eukaryota</taxon>
        <taxon>Metazoa</taxon>
        <taxon>Porifera</taxon>
        <taxon>Demospongiae</taxon>
        <taxon>Heteroscleromorpha</taxon>
        <taxon>Haplosclerida</taxon>
        <taxon>Niphatidae</taxon>
        <taxon>Amphimedon</taxon>
    </lineage>
</organism>
<proteinExistence type="predicted"/>
<feature type="transmembrane region" description="Helical" evidence="1">
    <location>
        <begin position="43"/>
        <end position="65"/>
    </location>
</feature>
<evidence type="ECO:0000256" key="1">
    <source>
        <dbReference type="SAM" id="Phobius"/>
    </source>
</evidence>
<dbReference type="InParanoid" id="A0A1X7V3Y5"/>
<evidence type="ECO:0000313" key="2">
    <source>
        <dbReference type="EnsemblMetazoa" id="Aqu2.1.34514_001"/>
    </source>
</evidence>
<sequence length="85" mass="9894">MPNFEEELFNSALSATKYSNISNYKSKSKMYRNYLRPLTQRLLHLRMLGISIIYIHVLPLFLAGLDIEAKLNLGYLQILIHPHCT</sequence>
<protein>
    <submittedName>
        <fullName evidence="2">Uncharacterized protein</fullName>
    </submittedName>
</protein>
<dbReference type="EnsemblMetazoa" id="Aqu2.1.34514_001">
    <property type="protein sequence ID" value="Aqu2.1.34514_001"/>
    <property type="gene ID" value="Aqu2.1.34514"/>
</dbReference>
<name>A0A1X7V3Y5_AMPQE</name>
<reference evidence="2" key="1">
    <citation type="submission" date="2017-05" db="UniProtKB">
        <authorList>
            <consortium name="EnsemblMetazoa"/>
        </authorList>
    </citation>
    <scope>IDENTIFICATION</scope>
</reference>
<keyword evidence="1" id="KW-1133">Transmembrane helix</keyword>